<feature type="transmembrane region" description="Helical" evidence="1">
    <location>
        <begin position="6"/>
        <end position="27"/>
    </location>
</feature>
<dbReference type="AlphaFoldDB" id="A0A1H5X3L8"/>
<keyword evidence="4" id="KW-1185">Reference proteome</keyword>
<evidence type="ECO:0000256" key="1">
    <source>
        <dbReference type="SAM" id="Phobius"/>
    </source>
</evidence>
<accession>A0A1H5X3L8</accession>
<evidence type="ECO:0000313" key="4">
    <source>
        <dbReference type="Proteomes" id="UP000236721"/>
    </source>
</evidence>
<dbReference type="RefSeq" id="WP_103879929.1">
    <property type="nucleotide sequence ID" value="NZ_FNVG01000006.1"/>
</dbReference>
<keyword evidence="1" id="KW-0812">Transmembrane</keyword>
<dbReference type="EMBL" id="FNVG01000006">
    <property type="protein sequence ID" value="SEG06341.1"/>
    <property type="molecule type" value="Genomic_DNA"/>
</dbReference>
<dbReference type="InterPro" id="IPR021994">
    <property type="entry name" value="DUF3592"/>
</dbReference>
<reference evidence="4" key="1">
    <citation type="submission" date="2016-10" db="EMBL/GenBank/DDBJ databases">
        <authorList>
            <person name="Varghese N."/>
            <person name="Submissions S."/>
        </authorList>
    </citation>
    <scope>NUCLEOTIDE SEQUENCE [LARGE SCALE GENOMIC DNA]</scope>
    <source>
        <strain evidence="4">CGMCC 1.7062</strain>
    </source>
</reference>
<dbReference type="Pfam" id="PF12158">
    <property type="entry name" value="DUF3592"/>
    <property type="match status" value="1"/>
</dbReference>
<dbReference type="Proteomes" id="UP000236721">
    <property type="component" value="Unassembled WGS sequence"/>
</dbReference>
<protein>
    <recommendedName>
        <fullName evidence="2">DUF3592 domain-containing protein</fullName>
    </recommendedName>
</protein>
<gene>
    <name evidence="3" type="ORF">SAMN04488244_106191</name>
</gene>
<evidence type="ECO:0000313" key="3">
    <source>
        <dbReference type="EMBL" id="SEG06341.1"/>
    </source>
</evidence>
<keyword evidence="1" id="KW-1133">Transmembrane helix</keyword>
<organism evidence="3 4">
    <name type="scientific">Vibrio hangzhouensis</name>
    <dbReference type="NCBI Taxonomy" id="462991"/>
    <lineage>
        <taxon>Bacteria</taxon>
        <taxon>Pseudomonadati</taxon>
        <taxon>Pseudomonadota</taxon>
        <taxon>Gammaproteobacteria</taxon>
        <taxon>Vibrionales</taxon>
        <taxon>Vibrionaceae</taxon>
        <taxon>Vibrio</taxon>
    </lineage>
</organism>
<feature type="domain" description="DUF3592" evidence="2">
    <location>
        <begin position="40"/>
        <end position="117"/>
    </location>
</feature>
<name>A0A1H5X3L8_9VIBR</name>
<keyword evidence="1" id="KW-0472">Membrane</keyword>
<evidence type="ECO:0000259" key="2">
    <source>
        <dbReference type="Pfam" id="PF12158"/>
    </source>
</evidence>
<dbReference type="OrthoDB" id="6401355at2"/>
<proteinExistence type="predicted"/>
<sequence>MENINWNILFLYTMLVFAFLLELHYLLKNVKAKSWNKAKGMVLSSETGLGGPSEGTLKAKVRYTYWVNGEELESNKIAYATLDTWFAIFKRLYIKVGETEVYYNPEKPTESVLVPGVRLFHVLDMCIILACGLYFQTIVS</sequence>